<gene>
    <name evidence="1" type="ORF">GALL_191350</name>
</gene>
<dbReference type="InterPro" id="IPR009467">
    <property type="entry name" value="Glycolipid-bd_prot_put"/>
</dbReference>
<reference evidence="1" key="1">
    <citation type="submission" date="2016-10" db="EMBL/GenBank/DDBJ databases">
        <title>Sequence of Gallionella enrichment culture.</title>
        <authorList>
            <person name="Poehlein A."/>
            <person name="Muehling M."/>
            <person name="Daniel R."/>
        </authorList>
    </citation>
    <scope>NUCLEOTIDE SEQUENCE</scope>
</reference>
<proteinExistence type="predicted"/>
<dbReference type="SUPFAM" id="SSF159275">
    <property type="entry name" value="PA1994-like"/>
    <property type="match status" value="1"/>
</dbReference>
<sequence length="377" mass="41339">MSSAVALAPNLLVPASPNDAAIENLRAAGPAPGCAEGLQAFGQFVGVWDLDVRFYDRSGALEWGTPAVWMFSWILDGRGVQDVLVFPNRRNAQGERGVGTTLRYYDARLRRWKATFVGAQSGIVIHLEGGPAGDRIVLEGRDMDGSLLKWTFSAITSESFQWTGHSSADGGKTWWLEQEMSARRRGTDSGPRVASALWRRLDTQGSESARLARLAGGWELAGSAVFDAEGLAASLSYSIVCGDAWDFRTARVEGWLGGGLIRLSVRREADGLWFLNGTPCPEFTGCAEFDLNFSPSTNLIPIRRLGLKPGESAAVTAALLRFPSLRLERHEQRYTCIDRRLYRYESGQGAFKADLAVDDVGMVQDYAPVWQRLVTRA</sequence>
<name>A0A1J5S3T8_9ZZZZ</name>
<dbReference type="AlphaFoldDB" id="A0A1J5S3T8"/>
<organism evidence="1">
    <name type="scientific">mine drainage metagenome</name>
    <dbReference type="NCBI Taxonomy" id="410659"/>
    <lineage>
        <taxon>unclassified sequences</taxon>
        <taxon>metagenomes</taxon>
        <taxon>ecological metagenomes</taxon>
    </lineage>
</organism>
<protein>
    <submittedName>
        <fullName evidence="1">Uncharacterized protein</fullName>
    </submittedName>
</protein>
<dbReference type="EMBL" id="MLJW01000113">
    <property type="protein sequence ID" value="OIQ98892.1"/>
    <property type="molecule type" value="Genomic_DNA"/>
</dbReference>
<dbReference type="Pfam" id="PF06475">
    <property type="entry name" value="Glycolipid_bind"/>
    <property type="match status" value="1"/>
</dbReference>
<accession>A0A1J5S3T8</accession>
<comment type="caution">
    <text evidence="1">The sequence shown here is derived from an EMBL/GenBank/DDBJ whole genome shotgun (WGS) entry which is preliminary data.</text>
</comment>
<evidence type="ECO:0000313" key="1">
    <source>
        <dbReference type="EMBL" id="OIQ98892.1"/>
    </source>
</evidence>